<comment type="subcellular location">
    <subcellularLocation>
        <location evidence="1">Cytoplasm</location>
        <location evidence="1">Cytoskeleton</location>
    </subcellularLocation>
</comment>
<name>A0A1Y3AU06_EURMA</name>
<dbReference type="AlphaFoldDB" id="A0A1Y3AU06"/>
<dbReference type="InterPro" id="IPR036140">
    <property type="entry name" value="PFN_sf"/>
</dbReference>
<dbReference type="InterPro" id="IPR005455">
    <property type="entry name" value="PFN_euk"/>
</dbReference>
<evidence type="ECO:0000256" key="5">
    <source>
        <dbReference type="ARBA" id="ARBA00023203"/>
    </source>
</evidence>
<accession>A0A1Y3AU06</accession>
<dbReference type="InterPro" id="IPR027310">
    <property type="entry name" value="Profilin_CS"/>
</dbReference>
<keyword evidence="5 8" id="KW-0009">Actin-binding</keyword>
<evidence type="ECO:0000313" key="9">
    <source>
        <dbReference type="EMBL" id="OTF71274.1"/>
    </source>
</evidence>
<proteinExistence type="inferred from homology"/>
<sequence length="130" mass="14524">MSWQSYVDEQICKQVECTFAAIAGIQDGSIWAKLEKDDKKLDPKELKTIADTMRQNPTGFYETGIHIGGEKYICLQAENQLVRGRYRSSALCIVATNTCLIVAATVDGFPPGQLNNVIEKLGEYLRSNNY</sequence>
<evidence type="ECO:0000256" key="7">
    <source>
        <dbReference type="RuleBase" id="RU003908"/>
    </source>
</evidence>
<evidence type="ECO:0000256" key="3">
    <source>
        <dbReference type="ARBA" id="ARBA00011583"/>
    </source>
</evidence>
<dbReference type="GO" id="GO:0005856">
    <property type="term" value="C:cytoskeleton"/>
    <property type="evidence" value="ECO:0007669"/>
    <property type="project" value="UniProtKB-SubCell"/>
</dbReference>
<dbReference type="EMBL" id="MUJZ01061830">
    <property type="protein sequence ID" value="OTF71274.1"/>
    <property type="molecule type" value="Genomic_DNA"/>
</dbReference>
<dbReference type="PANTHER" id="PTHR11604:SF0">
    <property type="entry name" value="PROFILIN"/>
    <property type="match status" value="1"/>
</dbReference>
<keyword evidence="10" id="KW-1185">Reference proteome</keyword>
<keyword evidence="4" id="KW-0963">Cytoplasm</keyword>
<dbReference type="GO" id="GO:0005938">
    <property type="term" value="C:cell cortex"/>
    <property type="evidence" value="ECO:0007669"/>
    <property type="project" value="TreeGrafter"/>
</dbReference>
<dbReference type="PRINTS" id="PR00392">
    <property type="entry name" value="PROFILIN"/>
</dbReference>
<dbReference type="Pfam" id="PF00235">
    <property type="entry name" value="Profilin"/>
    <property type="match status" value="1"/>
</dbReference>
<dbReference type="Proteomes" id="UP000194236">
    <property type="component" value="Unassembled WGS sequence"/>
</dbReference>
<dbReference type="PRINTS" id="PR01640">
    <property type="entry name" value="PROFILINPLNT"/>
</dbReference>
<gene>
    <name evidence="9" type="ORF">BLA29_000133</name>
</gene>
<dbReference type="OrthoDB" id="421374at2759"/>
<comment type="similarity">
    <text evidence="2 8">Belongs to the profilin family.</text>
</comment>
<evidence type="ECO:0000313" key="10">
    <source>
        <dbReference type="Proteomes" id="UP000194236"/>
    </source>
</evidence>
<reference evidence="9 10" key="1">
    <citation type="submission" date="2017-03" db="EMBL/GenBank/DDBJ databases">
        <title>Genome Survey of Euroglyphus maynei.</title>
        <authorList>
            <person name="Arlian L.G."/>
            <person name="Morgan M.S."/>
            <person name="Rider S.D."/>
        </authorList>
    </citation>
    <scope>NUCLEOTIDE SEQUENCE [LARGE SCALE GENOMIC DNA]</scope>
    <source>
        <strain evidence="9">Arlian Lab</strain>
        <tissue evidence="9">Whole body</tissue>
    </source>
</reference>
<dbReference type="SMART" id="SM00392">
    <property type="entry name" value="PROF"/>
    <property type="match status" value="1"/>
</dbReference>
<evidence type="ECO:0000256" key="2">
    <source>
        <dbReference type="ARBA" id="ARBA00010058"/>
    </source>
</evidence>
<dbReference type="PANTHER" id="PTHR11604">
    <property type="entry name" value="PROFILIN"/>
    <property type="match status" value="1"/>
</dbReference>
<evidence type="ECO:0000256" key="4">
    <source>
        <dbReference type="ARBA" id="ARBA00022490"/>
    </source>
</evidence>
<evidence type="ECO:0000256" key="6">
    <source>
        <dbReference type="ARBA" id="ARBA00023212"/>
    </source>
</evidence>
<dbReference type="GO" id="GO:0003785">
    <property type="term" value="F:actin monomer binding"/>
    <property type="evidence" value="ECO:0007669"/>
    <property type="project" value="TreeGrafter"/>
</dbReference>
<comment type="function">
    <text evidence="7">Binds to actin and affects the structure of the cytoskeleton. At high concentrations, profilin prevents the polymerization of actin, whereas it enhances it at low concentrations.</text>
</comment>
<dbReference type="PROSITE" id="PS00414">
    <property type="entry name" value="PROFILIN"/>
    <property type="match status" value="1"/>
</dbReference>
<keyword evidence="6 7" id="KW-0206">Cytoskeleton</keyword>
<organism evidence="9 10">
    <name type="scientific">Euroglyphus maynei</name>
    <name type="common">Mayne's house dust mite</name>
    <dbReference type="NCBI Taxonomy" id="6958"/>
    <lineage>
        <taxon>Eukaryota</taxon>
        <taxon>Metazoa</taxon>
        <taxon>Ecdysozoa</taxon>
        <taxon>Arthropoda</taxon>
        <taxon>Chelicerata</taxon>
        <taxon>Arachnida</taxon>
        <taxon>Acari</taxon>
        <taxon>Acariformes</taxon>
        <taxon>Sarcoptiformes</taxon>
        <taxon>Astigmata</taxon>
        <taxon>Psoroptidia</taxon>
        <taxon>Analgoidea</taxon>
        <taxon>Pyroglyphidae</taxon>
        <taxon>Pyroglyphinae</taxon>
        <taxon>Euroglyphus</taxon>
    </lineage>
</organism>
<dbReference type="SUPFAM" id="SSF55770">
    <property type="entry name" value="Profilin (actin-binding protein)"/>
    <property type="match status" value="1"/>
</dbReference>
<dbReference type="Gene3D" id="3.30.450.30">
    <property type="entry name" value="Dynein light chain 2a, cytoplasmic"/>
    <property type="match status" value="1"/>
</dbReference>
<protein>
    <recommendedName>
        <fullName evidence="8">Profilin</fullName>
    </recommendedName>
</protein>
<evidence type="ECO:0000256" key="1">
    <source>
        <dbReference type="ARBA" id="ARBA00004245"/>
    </source>
</evidence>
<evidence type="ECO:0000256" key="8">
    <source>
        <dbReference type="RuleBase" id="RU003909"/>
    </source>
</evidence>
<comment type="subunit">
    <text evidence="3 7">Occurs in many kinds of cells as a complex with monomeric actin in a 1:1 ratio.</text>
</comment>
<comment type="caution">
    <text evidence="9">The sequence shown here is derived from an EMBL/GenBank/DDBJ whole genome shotgun (WGS) entry which is preliminary data.</text>
</comment>
<dbReference type="CDD" id="cd00148">
    <property type="entry name" value="PROF"/>
    <property type="match status" value="1"/>
</dbReference>
<dbReference type="InterPro" id="IPR048278">
    <property type="entry name" value="PFN"/>
</dbReference>